<dbReference type="CDD" id="cd10461">
    <property type="entry name" value="PUB_UBA_plant"/>
    <property type="match status" value="1"/>
</dbReference>
<feature type="compositionally biased region" description="Basic and acidic residues" evidence="1">
    <location>
        <begin position="182"/>
        <end position="264"/>
    </location>
</feature>
<sequence length="414" mass="47121">MSGLSLKCGDCGTLLKSVEEAQEHAELTKHANFVESTEAVLYLVCSSCGKPCRSKTESDLHTKRTGHTEFVDKTSEAAKPISLEAPKPKDDVEMEEAGNGSTSQQEEMVVPEVNQQILAELEEMGFPKERATRALHYSGNASLEAAANWIVEHENDPEIDEMPLVPVSSKKPEAPKPSLTPEEIKQKQQELRERARKKKEEEEKRMEREREKERIRIGRELLEAKRVEEENERKRIVALRKAEKEEEKRAREKIRQKLEEDKAERRRKLGLPPEDPDAPKPSAPPVEEKKSFLPVRPATKAEKMRECLRNLKQNHKDDEPKVKTAFNTLLTFAKNVATNPNEEKFRKIRLTNANFQDRVGKLKGGIEFLELCGFEKIEGGEYLYLPREKVDIPVLHSAGSELNSAINNPFFGVL</sequence>
<dbReference type="InterPro" id="IPR015940">
    <property type="entry name" value="UBA"/>
</dbReference>
<dbReference type="PANTHER" id="PTHR46713">
    <property type="entry name" value="F13M7.16 PROTEIN"/>
    <property type="match status" value="1"/>
</dbReference>
<comment type="caution">
    <text evidence="3">The sequence shown here is derived from an EMBL/GenBank/DDBJ whole genome shotgun (WGS) entry which is preliminary data.</text>
</comment>
<dbReference type="Gene3D" id="1.20.58.2190">
    <property type="match status" value="1"/>
</dbReference>
<dbReference type="CDD" id="cd14290">
    <property type="entry name" value="UBA_PUB_plant"/>
    <property type="match status" value="1"/>
</dbReference>
<gene>
    <name evidence="3" type="ORF">ACJIZ3_017201</name>
</gene>
<dbReference type="Pfam" id="PF22562">
    <property type="entry name" value="UBA_7"/>
    <property type="match status" value="1"/>
</dbReference>
<dbReference type="PANTHER" id="PTHR46713:SF1">
    <property type="entry name" value="F13M7.16 PROTEIN"/>
    <property type="match status" value="1"/>
</dbReference>
<keyword evidence="4" id="KW-1185">Reference proteome</keyword>
<accession>A0ABD3SUW7</accession>
<name>A0ABD3SUW7_9LAMI</name>
<evidence type="ECO:0000256" key="1">
    <source>
        <dbReference type="SAM" id="MobiDB-lite"/>
    </source>
</evidence>
<organism evidence="3 4">
    <name type="scientific">Penstemon smallii</name>
    <dbReference type="NCBI Taxonomy" id="265156"/>
    <lineage>
        <taxon>Eukaryota</taxon>
        <taxon>Viridiplantae</taxon>
        <taxon>Streptophyta</taxon>
        <taxon>Embryophyta</taxon>
        <taxon>Tracheophyta</taxon>
        <taxon>Spermatophyta</taxon>
        <taxon>Magnoliopsida</taxon>
        <taxon>eudicotyledons</taxon>
        <taxon>Gunneridae</taxon>
        <taxon>Pentapetalae</taxon>
        <taxon>asterids</taxon>
        <taxon>lamiids</taxon>
        <taxon>Lamiales</taxon>
        <taxon>Plantaginaceae</taxon>
        <taxon>Cheloneae</taxon>
        <taxon>Penstemon</taxon>
    </lineage>
</organism>
<feature type="compositionally biased region" description="Basic and acidic residues" evidence="1">
    <location>
        <begin position="63"/>
        <end position="76"/>
    </location>
</feature>
<dbReference type="EMBL" id="JBJXBP010000005">
    <property type="protein sequence ID" value="KAL3828399.1"/>
    <property type="molecule type" value="Genomic_DNA"/>
</dbReference>
<dbReference type="PROSITE" id="PS50030">
    <property type="entry name" value="UBA"/>
    <property type="match status" value="1"/>
</dbReference>
<dbReference type="SUPFAM" id="SSF143503">
    <property type="entry name" value="PUG domain-like"/>
    <property type="match status" value="1"/>
</dbReference>
<proteinExistence type="predicted"/>
<dbReference type="SMART" id="SM00165">
    <property type="entry name" value="UBA"/>
    <property type="match status" value="1"/>
</dbReference>
<dbReference type="InterPro" id="IPR057766">
    <property type="entry name" value="Znf-C2H2_OTU1-like_C"/>
</dbReference>
<evidence type="ECO:0000313" key="4">
    <source>
        <dbReference type="Proteomes" id="UP001634393"/>
    </source>
</evidence>
<dbReference type="Pfam" id="PF09409">
    <property type="entry name" value="PUB"/>
    <property type="match status" value="1"/>
</dbReference>
<dbReference type="Proteomes" id="UP001634393">
    <property type="component" value="Unassembled WGS sequence"/>
</dbReference>
<dbReference type="SMART" id="SM00580">
    <property type="entry name" value="PUG"/>
    <property type="match status" value="1"/>
</dbReference>
<dbReference type="InterPro" id="IPR013087">
    <property type="entry name" value="Znf_C2H2_type"/>
</dbReference>
<reference evidence="3 4" key="1">
    <citation type="submission" date="2024-12" db="EMBL/GenBank/DDBJ databases">
        <title>The unique morphological basis and parallel evolutionary history of personate flowers in Penstemon.</title>
        <authorList>
            <person name="Depatie T.H."/>
            <person name="Wessinger C.A."/>
        </authorList>
    </citation>
    <scope>NUCLEOTIDE SEQUENCE [LARGE SCALE GENOMIC DNA]</scope>
    <source>
        <strain evidence="3">WTNN_2</strain>
        <tissue evidence="3">Leaf</tissue>
    </source>
</reference>
<evidence type="ECO:0000259" key="2">
    <source>
        <dbReference type="PROSITE" id="PS50030"/>
    </source>
</evidence>
<dbReference type="Pfam" id="PF24560">
    <property type="entry name" value="zf-C2H2_OTU1_C"/>
    <property type="match status" value="1"/>
</dbReference>
<dbReference type="AlphaFoldDB" id="A0ABD3SUW7"/>
<dbReference type="PROSITE" id="PS00028">
    <property type="entry name" value="ZINC_FINGER_C2H2_1"/>
    <property type="match status" value="1"/>
</dbReference>
<feature type="region of interest" description="Disordered" evidence="1">
    <location>
        <begin position="63"/>
        <end position="108"/>
    </location>
</feature>
<dbReference type="InterPro" id="IPR036339">
    <property type="entry name" value="PUB-like_dom_sf"/>
</dbReference>
<feature type="domain" description="UBA" evidence="2">
    <location>
        <begin position="112"/>
        <end position="153"/>
    </location>
</feature>
<evidence type="ECO:0000313" key="3">
    <source>
        <dbReference type="EMBL" id="KAL3828399.1"/>
    </source>
</evidence>
<protein>
    <recommendedName>
        <fullName evidence="2">UBA domain-containing protein</fullName>
    </recommendedName>
</protein>
<feature type="region of interest" description="Disordered" evidence="1">
    <location>
        <begin position="162"/>
        <end position="291"/>
    </location>
</feature>
<dbReference type="InterPro" id="IPR018997">
    <property type="entry name" value="PUB_domain"/>
</dbReference>
<dbReference type="InterPro" id="IPR009060">
    <property type="entry name" value="UBA-like_sf"/>
</dbReference>
<dbReference type="SUPFAM" id="SSF46934">
    <property type="entry name" value="UBA-like"/>
    <property type="match status" value="1"/>
</dbReference>
<dbReference type="Gene3D" id="1.10.8.10">
    <property type="entry name" value="DNA helicase RuvA subunit, C-terminal domain"/>
    <property type="match status" value="1"/>
</dbReference>